<protein>
    <submittedName>
        <fullName evidence="2">Uncharacterized protein</fullName>
    </submittedName>
</protein>
<reference evidence="2" key="1">
    <citation type="submission" date="2018-11" db="EMBL/GenBank/DDBJ databases">
        <authorList>
            <consortium name="Pathogen Informatics"/>
        </authorList>
    </citation>
    <scope>NUCLEOTIDE SEQUENCE</scope>
</reference>
<organism evidence="2 3">
    <name type="scientific">Protopolystoma xenopodis</name>
    <dbReference type="NCBI Taxonomy" id="117903"/>
    <lineage>
        <taxon>Eukaryota</taxon>
        <taxon>Metazoa</taxon>
        <taxon>Spiralia</taxon>
        <taxon>Lophotrochozoa</taxon>
        <taxon>Platyhelminthes</taxon>
        <taxon>Monogenea</taxon>
        <taxon>Polyopisthocotylea</taxon>
        <taxon>Polystomatidea</taxon>
        <taxon>Polystomatidae</taxon>
        <taxon>Protopolystoma</taxon>
    </lineage>
</organism>
<accession>A0A448X043</accession>
<comment type="caution">
    <text evidence="2">The sequence shown here is derived from an EMBL/GenBank/DDBJ whole genome shotgun (WGS) entry which is preliminary data.</text>
</comment>
<feature type="compositionally biased region" description="Low complexity" evidence="1">
    <location>
        <begin position="27"/>
        <end position="45"/>
    </location>
</feature>
<dbReference type="Proteomes" id="UP000784294">
    <property type="component" value="Unassembled WGS sequence"/>
</dbReference>
<keyword evidence="3" id="KW-1185">Reference proteome</keyword>
<sequence length="106" mass="11091">MFRPVCLLYGHSASVRACRFVSPGVNLSSPRLSQPLSSGPSSYSSAPVTASADGEVRVWPPVSIGLGREDGLNLGAPVQCLEKSQVSFRLPGSGPIHDIVQISGDQ</sequence>
<evidence type="ECO:0000313" key="3">
    <source>
        <dbReference type="Proteomes" id="UP000784294"/>
    </source>
</evidence>
<feature type="region of interest" description="Disordered" evidence="1">
    <location>
        <begin position="24"/>
        <end position="50"/>
    </location>
</feature>
<name>A0A448X043_9PLAT</name>
<proteinExistence type="predicted"/>
<evidence type="ECO:0000256" key="1">
    <source>
        <dbReference type="SAM" id="MobiDB-lite"/>
    </source>
</evidence>
<dbReference type="AlphaFoldDB" id="A0A448X043"/>
<dbReference type="EMBL" id="CAAALY010068182">
    <property type="protein sequence ID" value="VEL24522.1"/>
    <property type="molecule type" value="Genomic_DNA"/>
</dbReference>
<gene>
    <name evidence="2" type="ORF">PXEA_LOCUS17962</name>
</gene>
<evidence type="ECO:0000313" key="2">
    <source>
        <dbReference type="EMBL" id="VEL24522.1"/>
    </source>
</evidence>